<proteinExistence type="predicted"/>
<accession>A0A4S4BVY8</accession>
<dbReference type="EMBL" id="SSNT01000009">
    <property type="protein sequence ID" value="THF79305.1"/>
    <property type="molecule type" value="Genomic_DNA"/>
</dbReference>
<evidence type="ECO:0000313" key="2">
    <source>
        <dbReference type="Proteomes" id="UP000310334"/>
    </source>
</evidence>
<dbReference type="RefSeq" id="WP_136354589.1">
    <property type="nucleotide sequence ID" value="NZ_CP046266.1"/>
</dbReference>
<comment type="caution">
    <text evidence="1">The sequence shown here is derived from an EMBL/GenBank/DDBJ whole genome shotgun (WGS) entry which is preliminary data.</text>
</comment>
<dbReference type="PANTHER" id="PTHR34595:SF7">
    <property type="entry name" value="SLL1039 PROTEIN"/>
    <property type="match status" value="1"/>
</dbReference>
<dbReference type="InterPro" id="IPR051680">
    <property type="entry name" value="ATP-dep_Glu-Cys_Ligase-2"/>
</dbReference>
<name>A0A4S4BVY8_9BACI</name>
<sequence>MTVLTVKNKQIFSDYVKHSFYDEMFDHKGQVRGPYEKLFQQFSRMGIDEVTERNFSMQSQMMKQGITFTLYDGNQNDTYSERTIPFDIIPRIVTSVEWELLEVD</sequence>
<protein>
    <submittedName>
        <fullName evidence="1">Uncharacterized protein</fullName>
    </submittedName>
</protein>
<dbReference type="Proteomes" id="UP000310334">
    <property type="component" value="Unassembled WGS sequence"/>
</dbReference>
<keyword evidence="2" id="KW-1185">Reference proteome</keyword>
<reference evidence="1 2" key="1">
    <citation type="submission" date="2019-04" db="EMBL/GenBank/DDBJ databases">
        <title>Bacillus sediminilitoris sp. nov., isolated from a tidal flat sediment on the East China Sea.</title>
        <authorList>
            <person name="Wei Y."/>
            <person name="Mao H."/>
            <person name="Fang J."/>
        </authorList>
    </citation>
    <scope>NUCLEOTIDE SEQUENCE [LARGE SCALE GENOMIC DNA]</scope>
    <source>
        <strain evidence="1 2">DSL-17</strain>
    </source>
</reference>
<dbReference type="PANTHER" id="PTHR34595">
    <property type="entry name" value="BLR5612 PROTEIN"/>
    <property type="match status" value="1"/>
</dbReference>
<organism evidence="1 2">
    <name type="scientific">Metabacillus sediminilitoris</name>
    <dbReference type="NCBI Taxonomy" id="2567941"/>
    <lineage>
        <taxon>Bacteria</taxon>
        <taxon>Bacillati</taxon>
        <taxon>Bacillota</taxon>
        <taxon>Bacilli</taxon>
        <taxon>Bacillales</taxon>
        <taxon>Bacillaceae</taxon>
        <taxon>Metabacillus</taxon>
    </lineage>
</organism>
<gene>
    <name evidence="1" type="ORF">E6W99_13220</name>
</gene>
<evidence type="ECO:0000313" key="1">
    <source>
        <dbReference type="EMBL" id="THF79305.1"/>
    </source>
</evidence>
<dbReference type="AlphaFoldDB" id="A0A4S4BVY8"/>
<dbReference type="OrthoDB" id="9803842at2"/>